<dbReference type="VEuPathDB" id="TriTrypDB:TCDM_10761"/>
<dbReference type="InterPro" id="IPR018047">
    <property type="entry name" value="Ammonium_transpt_CS"/>
</dbReference>
<keyword evidence="5 8" id="KW-1133">Transmembrane helix</keyword>
<feature type="transmembrane region" description="Helical" evidence="8">
    <location>
        <begin position="208"/>
        <end position="230"/>
    </location>
</feature>
<name>A0A2V2VM93_TRYCR</name>
<keyword evidence="3 8" id="KW-0813">Transport</keyword>
<evidence type="ECO:0000256" key="1">
    <source>
        <dbReference type="ARBA" id="ARBA00004141"/>
    </source>
</evidence>
<protein>
    <recommendedName>
        <fullName evidence="8">Ammonium transporter</fullName>
    </recommendedName>
</protein>
<dbReference type="VEuPathDB" id="TriTrypDB:TcCLB.508317.50"/>
<feature type="transmembrane region" description="Helical" evidence="8">
    <location>
        <begin position="20"/>
        <end position="38"/>
    </location>
</feature>
<evidence type="ECO:0000259" key="9">
    <source>
        <dbReference type="Pfam" id="PF00909"/>
    </source>
</evidence>
<reference evidence="10 11" key="1">
    <citation type="journal article" date="2018" name="Microb. Genom.">
        <title>Expanding an expanded genome: long-read sequencing of Trypanosoma cruzi.</title>
        <authorList>
            <person name="Berna L."/>
            <person name="Rodriguez M."/>
            <person name="Chiribao M.L."/>
            <person name="Parodi-Talice A."/>
            <person name="Pita S."/>
            <person name="Rijo G."/>
            <person name="Alvarez-Valin F."/>
            <person name="Robello C."/>
        </authorList>
    </citation>
    <scope>NUCLEOTIDE SEQUENCE [LARGE SCALE GENOMIC DNA]</scope>
    <source>
        <strain evidence="10 11">Dm28c</strain>
    </source>
</reference>
<dbReference type="AlphaFoldDB" id="A0A2V2VM93"/>
<proteinExistence type="inferred from homology"/>
<dbReference type="VEuPathDB" id="TriTrypDB:TcBrA4_0137610"/>
<dbReference type="VEuPathDB" id="TriTrypDB:TcCL_ESM12034"/>
<evidence type="ECO:0000313" key="11">
    <source>
        <dbReference type="Proteomes" id="UP000246121"/>
    </source>
</evidence>
<dbReference type="VEuPathDB" id="TriTrypDB:C3747_53g68"/>
<dbReference type="InterPro" id="IPR001905">
    <property type="entry name" value="Ammonium_transpt"/>
</dbReference>
<feature type="transmembrane region" description="Helical" evidence="8">
    <location>
        <begin position="174"/>
        <end position="196"/>
    </location>
</feature>
<dbReference type="NCBIfam" id="TIGR00836">
    <property type="entry name" value="amt"/>
    <property type="match status" value="1"/>
</dbReference>
<feature type="transmembrane region" description="Helical" evidence="8">
    <location>
        <begin position="242"/>
        <end position="264"/>
    </location>
</feature>
<accession>A0A2V2VM93</accession>
<evidence type="ECO:0000256" key="8">
    <source>
        <dbReference type="RuleBase" id="RU362002"/>
    </source>
</evidence>
<feature type="domain" description="Ammonium transporter AmtB-like" evidence="9">
    <location>
        <begin position="20"/>
        <end position="418"/>
    </location>
</feature>
<dbReference type="Pfam" id="PF00909">
    <property type="entry name" value="Ammonium_transp"/>
    <property type="match status" value="1"/>
</dbReference>
<dbReference type="VEuPathDB" id="TriTrypDB:TCSYLVIO_000141"/>
<evidence type="ECO:0000313" key="10">
    <source>
        <dbReference type="EMBL" id="PWU97274.1"/>
    </source>
</evidence>
<dbReference type="Gene3D" id="1.10.3430.10">
    <property type="entry name" value="Ammonium transporter AmtB like domains"/>
    <property type="match status" value="1"/>
</dbReference>
<dbReference type="VEuPathDB" id="TriTrypDB:C4B63_16g79"/>
<dbReference type="PANTHER" id="PTHR43029">
    <property type="entry name" value="AMMONIUM TRANSPORTER MEP2"/>
    <property type="match status" value="1"/>
</dbReference>
<dbReference type="VEuPathDB" id="TriTrypDB:BCY84_02404"/>
<dbReference type="VEuPathDB" id="TriTrypDB:TcYC6_0030840"/>
<keyword evidence="6 8" id="KW-0472">Membrane</keyword>
<dbReference type="InterPro" id="IPR024041">
    <property type="entry name" value="NH4_transpt_AmtB-like_dom"/>
</dbReference>
<evidence type="ECO:0000256" key="4">
    <source>
        <dbReference type="ARBA" id="ARBA00022692"/>
    </source>
</evidence>
<dbReference type="GO" id="GO:0005886">
    <property type="term" value="C:plasma membrane"/>
    <property type="evidence" value="ECO:0007669"/>
    <property type="project" value="UniProtKB-SubCell"/>
</dbReference>
<dbReference type="EMBL" id="PRFA01000016">
    <property type="protein sequence ID" value="PWU97274.1"/>
    <property type="molecule type" value="Genomic_DNA"/>
</dbReference>
<feature type="transmembrane region" description="Helical" evidence="8">
    <location>
        <begin position="110"/>
        <end position="128"/>
    </location>
</feature>
<feature type="transmembrane region" description="Helical" evidence="8">
    <location>
        <begin position="367"/>
        <end position="392"/>
    </location>
</feature>
<evidence type="ECO:0000256" key="7">
    <source>
        <dbReference type="ARBA" id="ARBA00023177"/>
    </source>
</evidence>
<comment type="caution">
    <text evidence="10">The sequence shown here is derived from an EMBL/GenBank/DDBJ whole genome shotgun (WGS) entry which is preliminary data.</text>
</comment>
<comment type="subcellular location">
    <subcellularLocation>
        <location evidence="8">Cell membrane</location>
        <topology evidence="8">Multi-pass membrane protein</topology>
    </subcellularLocation>
    <subcellularLocation>
        <location evidence="1">Membrane</location>
        <topology evidence="1">Multi-pass membrane protein</topology>
    </subcellularLocation>
</comment>
<sequence length="514" mass="55606">MSSGASTEGKCLPEDSDISWVLMSSVLVLGMMPGLGFFEAGLLRSKNTTSVFAQIFSGCAVLSVLWVCAGYSLTMGRSAGGKGIIGTFRRAFMMNVDYNTCYGGTVIPEALFAFFQMMFATITPLLMTGAYAERLAFRPFLFFTILWEIIVYFFVAHWIWAPEGWMRGMGVQDFAGGIVIHVTAGVSSLVCAVVLGRRRDFHIHRGEAPYSSLPLTCIGATMLWTGWFGFNGGSALQSGKGAVYAVINSQVAAAVCSCCFLFFHMLRTKKASLIAMINGAIAGLAGITPTSGYITVPSSIICAFFIAFFATVSVYLIKHKLRIDDALDVSSIHGVPGLVGAVFIGFSGSSAVGGADGLLYGGGIRLLGLQCLGCIVAATWAGFWTFVILLIIGRFYRLRVTDEQEHHGLDHGQHSEVAWILQAPNVGGDALPIKNRKHVKQVRNSSLFIGETGTYIVEKERGDSILVVERVNNDEVDIDDDPREEGFNTMTLAVNADTRNEITTDIDERLINCS</sequence>
<evidence type="ECO:0000256" key="2">
    <source>
        <dbReference type="ARBA" id="ARBA00005887"/>
    </source>
</evidence>
<evidence type="ECO:0000256" key="3">
    <source>
        <dbReference type="ARBA" id="ARBA00022448"/>
    </source>
</evidence>
<feature type="transmembrane region" description="Helical" evidence="8">
    <location>
        <begin position="294"/>
        <end position="317"/>
    </location>
</feature>
<keyword evidence="7 8" id="KW-0924">Ammonia transport</keyword>
<evidence type="ECO:0000256" key="5">
    <source>
        <dbReference type="ARBA" id="ARBA00022989"/>
    </source>
</evidence>
<dbReference type="VEuPathDB" id="TriTrypDB:Tc_MARK_9395"/>
<dbReference type="GO" id="GO:0008519">
    <property type="term" value="F:ammonium channel activity"/>
    <property type="evidence" value="ECO:0007669"/>
    <property type="project" value="InterPro"/>
</dbReference>
<feature type="transmembrane region" description="Helical" evidence="8">
    <location>
        <begin position="140"/>
        <end position="162"/>
    </location>
</feature>
<organism evidence="10 11">
    <name type="scientific">Trypanosoma cruzi</name>
    <dbReference type="NCBI Taxonomy" id="5693"/>
    <lineage>
        <taxon>Eukaryota</taxon>
        <taxon>Discoba</taxon>
        <taxon>Euglenozoa</taxon>
        <taxon>Kinetoplastea</taxon>
        <taxon>Metakinetoplastina</taxon>
        <taxon>Trypanosomatida</taxon>
        <taxon>Trypanosomatidae</taxon>
        <taxon>Trypanosoma</taxon>
        <taxon>Schizotrypanum</taxon>
    </lineage>
</organism>
<keyword evidence="4 8" id="KW-0812">Transmembrane</keyword>
<dbReference type="Proteomes" id="UP000246121">
    <property type="component" value="Unassembled WGS sequence"/>
</dbReference>
<dbReference type="InterPro" id="IPR029020">
    <property type="entry name" value="Ammonium/urea_transptr"/>
</dbReference>
<dbReference type="PANTHER" id="PTHR43029:SF21">
    <property type="entry name" value="AMMONIUM TRANSPORTER 1"/>
    <property type="match status" value="1"/>
</dbReference>
<gene>
    <name evidence="10" type="ORF">C4B63_16g79</name>
</gene>
<comment type="similarity">
    <text evidence="2 8">Belongs to the ammonia transporter channel (TC 1.A.11.2) family.</text>
</comment>
<dbReference type="VEuPathDB" id="TriTrypDB:TcCLB.509849.10"/>
<evidence type="ECO:0000256" key="6">
    <source>
        <dbReference type="ARBA" id="ARBA00023136"/>
    </source>
</evidence>
<feature type="transmembrane region" description="Helical" evidence="8">
    <location>
        <begin position="329"/>
        <end position="347"/>
    </location>
</feature>
<dbReference type="PROSITE" id="PS01219">
    <property type="entry name" value="AMMONIUM_TRANSP"/>
    <property type="match status" value="1"/>
</dbReference>
<feature type="transmembrane region" description="Helical" evidence="8">
    <location>
        <begin position="271"/>
        <end position="288"/>
    </location>
</feature>
<feature type="transmembrane region" description="Helical" evidence="8">
    <location>
        <begin position="50"/>
        <end position="73"/>
    </location>
</feature>
<dbReference type="VEuPathDB" id="TriTrypDB:ECC02_002168"/>
<dbReference type="SUPFAM" id="SSF111352">
    <property type="entry name" value="Ammonium transporter"/>
    <property type="match status" value="1"/>
</dbReference>
<dbReference type="VEuPathDB" id="TriTrypDB:TcG_08253"/>